<keyword evidence="8" id="KW-1185">Reference proteome</keyword>
<evidence type="ECO:0000256" key="2">
    <source>
        <dbReference type="ARBA" id="ARBA00006972"/>
    </source>
</evidence>
<proteinExistence type="inferred from homology"/>
<evidence type="ECO:0000256" key="3">
    <source>
        <dbReference type="ARBA" id="ARBA00022448"/>
    </source>
</evidence>
<dbReference type="OrthoDB" id="371463at2759"/>
<dbReference type="GO" id="GO:0015031">
    <property type="term" value="P:protein transport"/>
    <property type="evidence" value="ECO:0007669"/>
    <property type="project" value="UniProtKB-KW"/>
</dbReference>
<evidence type="ECO:0000256" key="5">
    <source>
        <dbReference type="ARBA" id="ARBA00023136"/>
    </source>
</evidence>
<evidence type="ECO:0000259" key="6">
    <source>
        <dbReference type="Pfam" id="PF01217"/>
    </source>
</evidence>
<feature type="domain" description="AP complex mu/sigma subunit" evidence="6">
    <location>
        <begin position="17"/>
        <end position="70"/>
    </location>
</feature>
<evidence type="ECO:0000256" key="1">
    <source>
        <dbReference type="ARBA" id="ARBA00004308"/>
    </source>
</evidence>
<comment type="subcellular location">
    <subcellularLocation>
        <location evidence="1">Endomembrane system</location>
    </subcellularLocation>
</comment>
<gene>
    <name evidence="7" type="ORF">BJ554DRAFT_5257</name>
</gene>
<protein>
    <recommendedName>
        <fullName evidence="6">AP complex mu/sigma subunit domain-containing protein</fullName>
    </recommendedName>
</protein>
<comment type="similarity">
    <text evidence="2">Belongs to the adaptor complexes small subunit family.</text>
</comment>
<keyword evidence="4" id="KW-0653">Protein transport</keyword>
<dbReference type="Pfam" id="PF01217">
    <property type="entry name" value="Clat_adaptor_s"/>
    <property type="match status" value="1"/>
</dbReference>
<dbReference type="FunFam" id="3.30.450.60:FF:000054">
    <property type="entry name" value="AP complex subunit sigma"/>
    <property type="match status" value="1"/>
</dbReference>
<organism evidence="7 8">
    <name type="scientific">Olpidium bornovanus</name>
    <dbReference type="NCBI Taxonomy" id="278681"/>
    <lineage>
        <taxon>Eukaryota</taxon>
        <taxon>Fungi</taxon>
        <taxon>Fungi incertae sedis</taxon>
        <taxon>Olpidiomycota</taxon>
        <taxon>Olpidiomycotina</taxon>
        <taxon>Olpidiomycetes</taxon>
        <taxon>Olpidiales</taxon>
        <taxon>Olpidiaceae</taxon>
        <taxon>Olpidium</taxon>
    </lineage>
</organism>
<dbReference type="InterPro" id="IPR016635">
    <property type="entry name" value="AP_complex_ssu"/>
</dbReference>
<name>A0A8H7ZZG6_9FUNG</name>
<sequence>MPRLVLTASSSFYRPFQINYVLLVSRQGKVRLTKWFQTISPKEKAKIVKEVTQAVLARRTRMCNVLEYKGAIPFLLLPLGQPWERTKDGFGRPSPGPGGWGTRQGVRFLVGGQSSKGLQETRCVTCPSVGLREAALCPHLVICLPCVVRS</sequence>
<dbReference type="EMBL" id="JAEFCI010002166">
    <property type="protein sequence ID" value="KAG5462418.1"/>
    <property type="molecule type" value="Genomic_DNA"/>
</dbReference>
<comment type="caution">
    <text evidence="7">The sequence shown here is derived from an EMBL/GenBank/DDBJ whole genome shotgun (WGS) entry which is preliminary data.</text>
</comment>
<dbReference type="PANTHER" id="PTHR11753">
    <property type="entry name" value="ADAPTOR COMPLEXES SMALL SUBUNIT FAMILY"/>
    <property type="match status" value="1"/>
</dbReference>
<dbReference type="InterPro" id="IPR011012">
    <property type="entry name" value="Longin-like_dom_sf"/>
</dbReference>
<dbReference type="GO" id="GO:0012505">
    <property type="term" value="C:endomembrane system"/>
    <property type="evidence" value="ECO:0007669"/>
    <property type="project" value="UniProtKB-SubCell"/>
</dbReference>
<evidence type="ECO:0000256" key="4">
    <source>
        <dbReference type="ARBA" id="ARBA00022927"/>
    </source>
</evidence>
<keyword evidence="3" id="KW-0813">Transport</keyword>
<evidence type="ECO:0000313" key="7">
    <source>
        <dbReference type="EMBL" id="KAG5462418.1"/>
    </source>
</evidence>
<dbReference type="AlphaFoldDB" id="A0A8H7ZZG6"/>
<dbReference type="InterPro" id="IPR022775">
    <property type="entry name" value="AP_mu_sigma_su"/>
</dbReference>
<reference evidence="7 8" key="1">
    <citation type="journal article" name="Sci. Rep.">
        <title>Genome-scale phylogenetic analyses confirm Olpidium as the closest living zoosporic fungus to the non-flagellated, terrestrial fungi.</title>
        <authorList>
            <person name="Chang Y."/>
            <person name="Rochon D."/>
            <person name="Sekimoto S."/>
            <person name="Wang Y."/>
            <person name="Chovatia M."/>
            <person name="Sandor L."/>
            <person name="Salamov A."/>
            <person name="Grigoriev I.V."/>
            <person name="Stajich J.E."/>
            <person name="Spatafora J.W."/>
        </authorList>
    </citation>
    <scope>NUCLEOTIDE SEQUENCE [LARGE SCALE GENOMIC DNA]</scope>
    <source>
        <strain evidence="7">S191</strain>
    </source>
</reference>
<dbReference type="SUPFAM" id="SSF64356">
    <property type="entry name" value="SNARE-like"/>
    <property type="match status" value="1"/>
</dbReference>
<dbReference type="Gene3D" id="3.30.450.60">
    <property type="match status" value="1"/>
</dbReference>
<keyword evidence="5" id="KW-0472">Membrane</keyword>
<accession>A0A8H7ZZG6</accession>
<evidence type="ECO:0000313" key="8">
    <source>
        <dbReference type="Proteomes" id="UP000673691"/>
    </source>
</evidence>
<dbReference type="Proteomes" id="UP000673691">
    <property type="component" value="Unassembled WGS sequence"/>
</dbReference>